<evidence type="ECO:0000259" key="2">
    <source>
        <dbReference type="Pfam" id="PF00134"/>
    </source>
</evidence>
<protein>
    <recommendedName>
        <fullName evidence="2">Cyclin N-terminal domain-containing protein</fullName>
    </recommendedName>
</protein>
<accession>R7W5X6</accession>
<name>R7W5X6_AEGTA</name>
<dbReference type="ExpressionAtlas" id="R7W5X6">
    <property type="expression patterns" value="baseline"/>
</dbReference>
<dbReference type="InterPro" id="IPR006671">
    <property type="entry name" value="Cyclin_N"/>
</dbReference>
<feature type="compositionally biased region" description="Low complexity" evidence="1">
    <location>
        <begin position="37"/>
        <end position="48"/>
    </location>
</feature>
<feature type="domain" description="Cyclin N-terminal" evidence="2">
    <location>
        <begin position="114"/>
        <end position="147"/>
    </location>
</feature>
<dbReference type="InterPro" id="IPR036915">
    <property type="entry name" value="Cyclin-like_sf"/>
</dbReference>
<reference evidence="3" key="1">
    <citation type="submission" date="2015-06" db="UniProtKB">
        <authorList>
            <consortium name="EnsemblPlants"/>
        </authorList>
    </citation>
    <scope>IDENTIFICATION</scope>
</reference>
<evidence type="ECO:0000313" key="3">
    <source>
        <dbReference type="EnsemblPlants" id="EMT16311"/>
    </source>
</evidence>
<dbReference type="AlphaFoldDB" id="R7W5X6"/>
<dbReference type="Gene3D" id="1.10.472.10">
    <property type="entry name" value="Cyclin-like"/>
    <property type="match status" value="1"/>
</dbReference>
<dbReference type="Pfam" id="PF00134">
    <property type="entry name" value="Cyclin_N"/>
    <property type="match status" value="1"/>
</dbReference>
<dbReference type="EnsemblPlants" id="EMT16311">
    <property type="protein sequence ID" value="EMT16311"/>
    <property type="gene ID" value="F775_09499"/>
</dbReference>
<organism evidence="3">
    <name type="scientific">Aegilops tauschii</name>
    <name type="common">Tausch's goatgrass</name>
    <name type="synonym">Aegilops squarrosa</name>
    <dbReference type="NCBI Taxonomy" id="37682"/>
    <lineage>
        <taxon>Eukaryota</taxon>
        <taxon>Viridiplantae</taxon>
        <taxon>Streptophyta</taxon>
        <taxon>Embryophyta</taxon>
        <taxon>Tracheophyta</taxon>
        <taxon>Spermatophyta</taxon>
        <taxon>Magnoliopsida</taxon>
        <taxon>Liliopsida</taxon>
        <taxon>Poales</taxon>
        <taxon>Poaceae</taxon>
        <taxon>BOP clade</taxon>
        <taxon>Pooideae</taxon>
        <taxon>Triticodae</taxon>
        <taxon>Triticeae</taxon>
        <taxon>Triticinae</taxon>
        <taxon>Aegilops</taxon>
    </lineage>
</organism>
<evidence type="ECO:0000256" key="1">
    <source>
        <dbReference type="SAM" id="MobiDB-lite"/>
    </source>
</evidence>
<dbReference type="SUPFAM" id="SSF47954">
    <property type="entry name" value="Cyclin-like"/>
    <property type="match status" value="1"/>
</dbReference>
<sequence length="148" mass="16474">MSFLGCHSREVGERAWLRPGISYYCAASVLPCAEDNVPSSVSPTTRSVPGRRRQPVTSSQRMPPATADGAAEGFLVDHPVQFDDCVMALVETKKEHMPADGYPQMLRWPLGDLDLAAVRRDAIDWIWKVSEHFDFAPLTALLSVNYLR</sequence>
<proteinExistence type="predicted"/>
<feature type="region of interest" description="Disordered" evidence="1">
    <location>
        <begin position="36"/>
        <end position="65"/>
    </location>
</feature>